<gene>
    <name evidence="2" type="ORF">SAMN04490205_3311</name>
    <name evidence="1" type="ORF">TU79_16585</name>
</gene>
<keyword evidence="4" id="KW-1185">Reference proteome</keyword>
<organism evidence="1 3">
    <name type="scientific">Pseudomonas trivialis</name>
    <dbReference type="NCBI Taxonomy" id="200450"/>
    <lineage>
        <taxon>Bacteria</taxon>
        <taxon>Pseudomonadati</taxon>
        <taxon>Pseudomonadota</taxon>
        <taxon>Gammaproteobacteria</taxon>
        <taxon>Pseudomonadales</taxon>
        <taxon>Pseudomonadaceae</taxon>
        <taxon>Pseudomonas</taxon>
    </lineage>
</organism>
<accession>A0A0R2ZEB7</accession>
<dbReference type="AlphaFoldDB" id="A0A0R2ZEB7"/>
<name>A0A0R2ZEB7_9PSED</name>
<dbReference type="Proteomes" id="UP000052019">
    <property type="component" value="Unassembled WGS sequence"/>
</dbReference>
<proteinExistence type="predicted"/>
<sequence>MPKILDVIKTKQGQIFLLLDEMPRLVYERTGNLLVSSHDGFFDFMKIAPGTRDAFAGRSFTINLTDGSTLECKGQVWDCGGDPGVPTLHAGIGTRESLESCYVFSGATVARSLIEDWLSQNKPSSRYYKYDKRETVEYWEAIYRTEGWGNRISPARARKLRKRGATIWRVDGRPTWSARFEKRKSQILADIAADA</sequence>
<evidence type="ECO:0000313" key="4">
    <source>
        <dbReference type="Proteomes" id="UP000183126"/>
    </source>
</evidence>
<protein>
    <submittedName>
        <fullName evidence="1">Uncharacterized protein</fullName>
    </submittedName>
</protein>
<evidence type="ECO:0000313" key="3">
    <source>
        <dbReference type="Proteomes" id="UP000052019"/>
    </source>
</evidence>
<dbReference type="EMBL" id="JYLK01000011">
    <property type="protein sequence ID" value="KRP59048.1"/>
    <property type="molecule type" value="Genomic_DNA"/>
</dbReference>
<reference evidence="1 3" key="1">
    <citation type="submission" date="2015-02" db="EMBL/GenBank/DDBJ databases">
        <title>Two Pseudomonas sp. nov. isolated from raw milk.</title>
        <authorList>
            <person name="Wenning M."/>
            <person name="von Neubeck M."/>
            <person name="Huptas C."/>
            <person name="Scherer S."/>
        </authorList>
    </citation>
    <scope>NUCLEOTIDE SEQUENCE [LARGE SCALE GENOMIC DNA]</scope>
    <source>
        <strain evidence="1 3">DSM 14937</strain>
    </source>
</reference>
<dbReference type="EMBL" id="LT629760">
    <property type="protein sequence ID" value="SDS69184.1"/>
    <property type="molecule type" value="Genomic_DNA"/>
</dbReference>
<dbReference type="PATRIC" id="fig|200450.4.peg.230"/>
<reference evidence="2 4" key="2">
    <citation type="submission" date="2016-10" db="EMBL/GenBank/DDBJ databases">
        <authorList>
            <person name="Varghese N."/>
            <person name="Submissions S."/>
        </authorList>
    </citation>
    <scope>NUCLEOTIDE SEQUENCE [LARGE SCALE GENOMIC DNA]</scope>
    <source>
        <strain evidence="2 4">BS3111</strain>
    </source>
</reference>
<evidence type="ECO:0000313" key="1">
    <source>
        <dbReference type="EMBL" id="KRP59048.1"/>
    </source>
</evidence>
<dbReference type="OrthoDB" id="6917371at2"/>
<evidence type="ECO:0000313" key="2">
    <source>
        <dbReference type="EMBL" id="SDS69184.1"/>
    </source>
</evidence>
<dbReference type="Proteomes" id="UP000183126">
    <property type="component" value="Chromosome I"/>
</dbReference>
<dbReference type="RefSeq" id="WP_057008978.1">
    <property type="nucleotide sequence ID" value="NZ_JYLK01000011.1"/>
</dbReference>